<evidence type="ECO:0008006" key="5">
    <source>
        <dbReference type="Google" id="ProtNLM"/>
    </source>
</evidence>
<reference evidence="3" key="1">
    <citation type="submission" date="2023-07" db="EMBL/GenBank/DDBJ databases">
        <title>Genome content predicts the carbon catabolic preferences of heterotrophic bacteria.</title>
        <authorList>
            <person name="Gralka M."/>
        </authorList>
    </citation>
    <scope>NUCLEOTIDE SEQUENCE</scope>
    <source>
        <strain evidence="3">I2M02</strain>
    </source>
</reference>
<proteinExistence type="predicted"/>
<evidence type="ECO:0000256" key="2">
    <source>
        <dbReference type="SAM" id="SignalP"/>
    </source>
</evidence>
<dbReference type="EMBL" id="JAUOPJ010000003">
    <property type="protein sequence ID" value="MDO6456242.1"/>
    <property type="molecule type" value="Genomic_DNA"/>
</dbReference>
<evidence type="ECO:0000256" key="1">
    <source>
        <dbReference type="SAM" id="MobiDB-lite"/>
    </source>
</evidence>
<keyword evidence="2" id="KW-0732">Signal</keyword>
<comment type="caution">
    <text evidence="3">The sequence shown here is derived from an EMBL/GenBank/DDBJ whole genome shotgun (WGS) entry which is preliminary data.</text>
</comment>
<evidence type="ECO:0000313" key="4">
    <source>
        <dbReference type="Proteomes" id="UP001169823"/>
    </source>
</evidence>
<dbReference type="AlphaFoldDB" id="A0AAW7XPH5"/>
<dbReference type="RefSeq" id="WP_303480959.1">
    <property type="nucleotide sequence ID" value="NZ_JAUOPJ010000003.1"/>
</dbReference>
<gene>
    <name evidence="3" type="ORF">Q4494_04050</name>
</gene>
<feature type="signal peptide" evidence="2">
    <location>
        <begin position="1"/>
        <end position="20"/>
    </location>
</feature>
<organism evidence="3 4">
    <name type="scientific">Celeribacter halophilus</name>
    <dbReference type="NCBI Taxonomy" id="576117"/>
    <lineage>
        <taxon>Bacteria</taxon>
        <taxon>Pseudomonadati</taxon>
        <taxon>Pseudomonadota</taxon>
        <taxon>Alphaproteobacteria</taxon>
        <taxon>Rhodobacterales</taxon>
        <taxon>Roseobacteraceae</taxon>
        <taxon>Celeribacter</taxon>
    </lineage>
</organism>
<protein>
    <recommendedName>
        <fullName evidence="5">Porin</fullName>
    </recommendedName>
</protein>
<feature type="chain" id="PRO_5043667286" description="Porin" evidence="2">
    <location>
        <begin position="21"/>
        <end position="103"/>
    </location>
</feature>
<feature type="region of interest" description="Disordered" evidence="1">
    <location>
        <begin position="84"/>
        <end position="103"/>
    </location>
</feature>
<accession>A0AAW7XPH5</accession>
<name>A0AAW7XPH5_9RHOB</name>
<evidence type="ECO:0000313" key="3">
    <source>
        <dbReference type="EMBL" id="MDO6456242.1"/>
    </source>
</evidence>
<sequence>MMKTAIAVLAVTLGAGPALAAETQPYDPSVKLYAYEGQVENFCPAGTQPVRYDGMISCGVPDATGYVDAPVVRRTYAAPVAAVNTTSPKSPSYQPETISMSGS</sequence>
<dbReference type="Proteomes" id="UP001169823">
    <property type="component" value="Unassembled WGS sequence"/>
</dbReference>